<dbReference type="PANTHER" id="PTHR13832">
    <property type="entry name" value="PROTEIN PHOSPHATASE 2C"/>
    <property type="match status" value="1"/>
</dbReference>
<dbReference type="Gene3D" id="3.60.40.10">
    <property type="entry name" value="PPM-type phosphatase domain"/>
    <property type="match status" value="2"/>
</dbReference>
<keyword evidence="3" id="KW-1185">Reference proteome</keyword>
<organism evidence="2 3">
    <name type="scientific">Puccinia striiformis</name>
    <dbReference type="NCBI Taxonomy" id="27350"/>
    <lineage>
        <taxon>Eukaryota</taxon>
        <taxon>Fungi</taxon>
        <taxon>Dikarya</taxon>
        <taxon>Basidiomycota</taxon>
        <taxon>Pucciniomycotina</taxon>
        <taxon>Pucciniomycetes</taxon>
        <taxon>Pucciniales</taxon>
        <taxon>Pucciniaceae</taxon>
        <taxon>Puccinia</taxon>
    </lineage>
</organism>
<dbReference type="InterPro" id="IPR015655">
    <property type="entry name" value="PP2C"/>
</dbReference>
<accession>A0A2S4UCY6</accession>
<evidence type="ECO:0000313" key="3">
    <source>
        <dbReference type="Proteomes" id="UP000238274"/>
    </source>
</evidence>
<dbReference type="Proteomes" id="UP000238274">
    <property type="component" value="Unassembled WGS sequence"/>
</dbReference>
<sequence>MKIHTHQIPKIGKIKVSLDATIGIAQSRGERPYQEDFVALSSLTFKHKQLTKTITRAQDYQKLIANNQAKFRKRIVPSTSNNDTEDFQSLFVAVIDGHGGTDSAKYLSNNLSRIITETDPIIDIPKAIREYRSIGGYFRRFRGGYLEELANQIYLAHPQKSSSSTVTTEEKEKEEELVIGIDERIHLSYLLADQDLIKTYPKSGAVMTSIIMTSLPVEESPESGNIIYPYFQSTRLSLVVAHVGDTVLYCVRLTMGKWGGSLANSRGLGDAAFKALGVTVTTEEKEKEEELVIGIDERIHLSYLLADQDLIKTYPKSGAVMTSIIMTSLPVEESPESGNIIYPYFQSTRLSLVVAHVGDTVALLCSADDGKVSVLTENHHPDSRVESDRLRRIGTGLITDSFGESRWGGSLANSRGLGDAAFKALGVTGEPDIINKIINGKDWEFLILVSDGISNMLTNQEIIDLCKQIKSPKDASKKVVEFAESLGGRDNMTAIVIPLYNWNNPDSIDHTVQRREFRLNQIHAQTGSARQNRIAYHFLQINSIVVLKRKD</sequence>
<dbReference type="SUPFAM" id="SSF81606">
    <property type="entry name" value="PP2C-like"/>
    <property type="match status" value="2"/>
</dbReference>
<reference evidence="3" key="3">
    <citation type="journal article" date="2018" name="Mol. Plant Microbe Interact.">
        <title>Genome sequence resources for the wheat stripe rust pathogen (Puccinia striiformis f. sp. tritici) and the barley stripe rust pathogen (Puccinia striiformis f. sp. hordei).</title>
        <authorList>
            <person name="Xia C."/>
            <person name="Wang M."/>
            <person name="Yin C."/>
            <person name="Cornejo O.E."/>
            <person name="Hulbert S.H."/>
            <person name="Chen X."/>
        </authorList>
    </citation>
    <scope>NUCLEOTIDE SEQUENCE [LARGE SCALE GENOMIC DNA]</scope>
    <source>
        <strain evidence="3">93TX-2</strain>
    </source>
</reference>
<dbReference type="InterPro" id="IPR036457">
    <property type="entry name" value="PPM-type-like_dom_sf"/>
</dbReference>
<dbReference type="AlphaFoldDB" id="A0A2S4UCY6"/>
<dbReference type="VEuPathDB" id="FungiDB:PSTT_01930"/>
<protein>
    <recommendedName>
        <fullName evidence="1">PPM-type phosphatase domain-containing protein</fullName>
    </recommendedName>
</protein>
<dbReference type="GO" id="GO:0004722">
    <property type="term" value="F:protein serine/threonine phosphatase activity"/>
    <property type="evidence" value="ECO:0007669"/>
    <property type="project" value="InterPro"/>
</dbReference>
<name>A0A2S4UCY6_9BASI</name>
<evidence type="ECO:0000259" key="1">
    <source>
        <dbReference type="PROSITE" id="PS51746"/>
    </source>
</evidence>
<dbReference type="EMBL" id="PKSM01000433">
    <property type="protein sequence ID" value="POV95165.1"/>
    <property type="molecule type" value="Genomic_DNA"/>
</dbReference>
<dbReference type="SMART" id="SM00332">
    <property type="entry name" value="PP2Cc"/>
    <property type="match status" value="1"/>
</dbReference>
<reference evidence="3" key="2">
    <citation type="journal article" date="2018" name="BMC Genomics">
        <title>Genomic insights into host adaptation between the wheat stripe rust pathogen (Puccinia striiformis f. sp. tritici) and the barley stripe rust pathogen (Puccinia striiformis f. sp. hordei).</title>
        <authorList>
            <person name="Xia C."/>
            <person name="Wang M."/>
            <person name="Yin C."/>
            <person name="Cornejo O.E."/>
            <person name="Hulbert S.H."/>
            <person name="Chen X."/>
        </authorList>
    </citation>
    <scope>NUCLEOTIDE SEQUENCE [LARGE SCALE GENOMIC DNA]</scope>
    <source>
        <strain evidence="3">93TX-2</strain>
    </source>
</reference>
<dbReference type="CDD" id="cd00143">
    <property type="entry name" value="PP2Cc"/>
    <property type="match status" value="1"/>
</dbReference>
<feature type="domain" description="PPM-type phosphatase" evidence="1">
    <location>
        <begin position="67"/>
        <end position="499"/>
    </location>
</feature>
<dbReference type="Pfam" id="PF00481">
    <property type="entry name" value="PP2C"/>
    <property type="match status" value="1"/>
</dbReference>
<dbReference type="OrthoDB" id="416093at2759"/>
<evidence type="ECO:0000313" key="2">
    <source>
        <dbReference type="EMBL" id="POV95165.1"/>
    </source>
</evidence>
<proteinExistence type="predicted"/>
<gene>
    <name evidence="2" type="ORF">PSHT_15816</name>
</gene>
<dbReference type="PANTHER" id="PTHR13832:SF589">
    <property type="entry name" value="[PYRUVATE DEHYDROGENASE [ACETYL-TRANSFERRING]]-PHOSPHATASE 2, MITOCHONDRIAL"/>
    <property type="match status" value="1"/>
</dbReference>
<dbReference type="InterPro" id="IPR001932">
    <property type="entry name" value="PPM-type_phosphatase-like_dom"/>
</dbReference>
<comment type="caution">
    <text evidence="2">The sequence shown here is derived from an EMBL/GenBank/DDBJ whole genome shotgun (WGS) entry which is preliminary data.</text>
</comment>
<dbReference type="VEuPathDB" id="FungiDB:PSHT_15816"/>
<dbReference type="PROSITE" id="PS51746">
    <property type="entry name" value="PPM_2"/>
    <property type="match status" value="1"/>
</dbReference>
<reference evidence="2 3" key="1">
    <citation type="submission" date="2017-12" db="EMBL/GenBank/DDBJ databases">
        <title>Gene loss provides genomic basis for host adaptation in cereal stripe rust fungi.</title>
        <authorList>
            <person name="Xia C."/>
        </authorList>
    </citation>
    <scope>NUCLEOTIDE SEQUENCE [LARGE SCALE GENOMIC DNA]</scope>
    <source>
        <strain evidence="2 3">93TX-2</strain>
    </source>
</reference>